<dbReference type="InterPro" id="IPR050791">
    <property type="entry name" value="Aldo-Keto_reductase"/>
</dbReference>
<dbReference type="CDD" id="cd19076">
    <property type="entry name" value="AKR_AKR13A_13D"/>
    <property type="match status" value="1"/>
</dbReference>
<feature type="domain" description="NADP-dependent oxidoreductase" evidence="2">
    <location>
        <begin position="34"/>
        <end position="329"/>
    </location>
</feature>
<evidence type="ECO:0000259" key="2">
    <source>
        <dbReference type="Pfam" id="PF00248"/>
    </source>
</evidence>
<evidence type="ECO:0000256" key="1">
    <source>
        <dbReference type="ARBA" id="ARBA00023002"/>
    </source>
</evidence>
<dbReference type="GO" id="GO:0005737">
    <property type="term" value="C:cytoplasm"/>
    <property type="evidence" value="ECO:0007669"/>
    <property type="project" value="TreeGrafter"/>
</dbReference>
<name>A0A1G6T7H4_9ACTN</name>
<dbReference type="AlphaFoldDB" id="A0A1G6T7H4"/>
<keyword evidence="4" id="KW-1185">Reference proteome</keyword>
<keyword evidence="1" id="KW-0560">Oxidoreductase</keyword>
<dbReference type="InterPro" id="IPR036812">
    <property type="entry name" value="NAD(P)_OxRdtase_dom_sf"/>
</dbReference>
<accession>A0A1G6T7H4</accession>
<dbReference type="STRING" id="67344.SAMN05216505_10643"/>
<proteinExistence type="predicted"/>
<protein>
    <submittedName>
        <fullName evidence="3">Predicted oxidoreductase</fullName>
    </submittedName>
</protein>
<dbReference type="Gene3D" id="3.20.20.100">
    <property type="entry name" value="NADP-dependent oxidoreductase domain"/>
    <property type="match status" value="1"/>
</dbReference>
<dbReference type="EMBL" id="FMZK01000006">
    <property type="protein sequence ID" value="SDD24345.1"/>
    <property type="molecule type" value="Genomic_DNA"/>
</dbReference>
<dbReference type="PANTHER" id="PTHR43625:SF40">
    <property type="entry name" value="ALDO-KETO REDUCTASE YAKC [NADP(+)]"/>
    <property type="match status" value="1"/>
</dbReference>
<sequence>MKGFVPPNDERVRRERLEHGMHERNLRDLRVSAIGLGCMGMSAFYGSADREEGIAVIRRAPELGVNFLDTAQMYGPLTNESLVGEAIRGHRDEYVIATKFNYRMDDAVPGDIDTVGPQDGSAEHVRSSVHGSLKRLGTDHIDLYYQHRVDPDVPIEETVGALGELVAAGKVRYIGLSEASAETIRRAHAVHPITAVQSEYSLWSRDVEAEVLPACRELGIGFVPYSPLGRGFLAGRFTSPDELDADDWRRQNPRFQDAHLEANLRLAAKVKEIADEKDVTPAQLAIAWVLARGENLVPIPGTKRRAYLEQNAAAADITLTGDDLARIDAQLPEAAGERYDEAGMRTIDR</sequence>
<dbReference type="Pfam" id="PF00248">
    <property type="entry name" value="Aldo_ket_red"/>
    <property type="match status" value="1"/>
</dbReference>
<dbReference type="GO" id="GO:0016491">
    <property type="term" value="F:oxidoreductase activity"/>
    <property type="evidence" value="ECO:0007669"/>
    <property type="project" value="UniProtKB-KW"/>
</dbReference>
<gene>
    <name evidence="3" type="ORF">SAMN05216505_10643</name>
</gene>
<dbReference type="Proteomes" id="UP000182100">
    <property type="component" value="Unassembled WGS sequence"/>
</dbReference>
<evidence type="ECO:0000313" key="3">
    <source>
        <dbReference type="EMBL" id="SDD24345.1"/>
    </source>
</evidence>
<reference evidence="4" key="1">
    <citation type="submission" date="2016-10" db="EMBL/GenBank/DDBJ databases">
        <authorList>
            <person name="Varghese N."/>
            <person name="Submissions S."/>
        </authorList>
    </citation>
    <scope>NUCLEOTIDE SEQUENCE [LARGE SCALE GENOMIC DNA]</scope>
    <source>
        <strain evidence="4">CGMCC 4.3504</strain>
    </source>
</reference>
<dbReference type="InterPro" id="IPR023210">
    <property type="entry name" value="NADP_OxRdtase_dom"/>
</dbReference>
<evidence type="ECO:0000313" key="4">
    <source>
        <dbReference type="Proteomes" id="UP000182100"/>
    </source>
</evidence>
<dbReference type="PANTHER" id="PTHR43625">
    <property type="entry name" value="AFLATOXIN B1 ALDEHYDE REDUCTASE"/>
    <property type="match status" value="1"/>
</dbReference>
<dbReference type="SUPFAM" id="SSF51430">
    <property type="entry name" value="NAD(P)-linked oxidoreductase"/>
    <property type="match status" value="1"/>
</dbReference>
<organism evidence="3 4">
    <name type="scientific">Streptomyces prasinopilosus</name>
    <dbReference type="NCBI Taxonomy" id="67344"/>
    <lineage>
        <taxon>Bacteria</taxon>
        <taxon>Bacillati</taxon>
        <taxon>Actinomycetota</taxon>
        <taxon>Actinomycetes</taxon>
        <taxon>Kitasatosporales</taxon>
        <taxon>Streptomycetaceae</taxon>
        <taxon>Streptomyces</taxon>
    </lineage>
</organism>